<dbReference type="KEGG" id="bly:A2T55_16455"/>
<dbReference type="EMBL" id="CP014869">
    <property type="protein sequence ID" value="AMT95105.1"/>
    <property type="molecule type" value="Genomic_DNA"/>
</dbReference>
<gene>
    <name evidence="2" type="ORF">A2T55_16455</name>
</gene>
<dbReference type="Proteomes" id="UP000075950">
    <property type="component" value="Chromosome"/>
</dbReference>
<name>A0A144MJ59_BRELN</name>
<feature type="transmembrane region" description="Helical" evidence="1">
    <location>
        <begin position="16"/>
        <end position="43"/>
    </location>
</feature>
<keyword evidence="1" id="KW-0472">Membrane</keyword>
<sequence>MSKTLIGLLVGLTLGIVAYFGGFLAFLVVAICGGLGLVVGLVLDGRLDLSALSSRSTTRR</sequence>
<keyword evidence="1" id="KW-0812">Transmembrane</keyword>
<evidence type="ECO:0000313" key="3">
    <source>
        <dbReference type="Proteomes" id="UP000075950"/>
    </source>
</evidence>
<dbReference type="RefSeq" id="WP_062862592.1">
    <property type="nucleotide sequence ID" value="NZ_CP014869.1"/>
</dbReference>
<evidence type="ECO:0000313" key="2">
    <source>
        <dbReference type="EMBL" id="AMT95105.1"/>
    </source>
</evidence>
<reference evidence="3" key="1">
    <citation type="submission" date="2016-03" db="EMBL/GenBank/DDBJ databases">
        <authorList>
            <person name="Ploux O."/>
        </authorList>
    </citation>
    <scope>NUCLEOTIDE SEQUENCE [LARGE SCALE GENOMIC DNA]</scope>
    <source>
        <strain evidence="3">BS258</strain>
    </source>
</reference>
<evidence type="ECO:0000256" key="1">
    <source>
        <dbReference type="SAM" id="Phobius"/>
    </source>
</evidence>
<organism evidence="2 3">
    <name type="scientific">Brevibacterium linens</name>
    <dbReference type="NCBI Taxonomy" id="1703"/>
    <lineage>
        <taxon>Bacteria</taxon>
        <taxon>Bacillati</taxon>
        <taxon>Actinomycetota</taxon>
        <taxon>Actinomycetes</taxon>
        <taxon>Micrococcales</taxon>
        <taxon>Brevibacteriaceae</taxon>
        <taxon>Brevibacterium</taxon>
    </lineage>
</organism>
<accession>A0A144MJ59</accession>
<evidence type="ECO:0008006" key="4">
    <source>
        <dbReference type="Google" id="ProtNLM"/>
    </source>
</evidence>
<dbReference type="AlphaFoldDB" id="A0A144MJ59"/>
<keyword evidence="1" id="KW-1133">Transmembrane helix</keyword>
<protein>
    <recommendedName>
        <fullName evidence="4">DUF2273 domain-containing protein</fullName>
    </recommendedName>
</protein>
<proteinExistence type="predicted"/>